<sequence>MSQIFRIATSQAIREIIEESAVEGRFGLILTDDGIEKIAQRVVDLFEMTLELRAKTQAMFAGMNNSQAATPAKQTASKNNFLNEEKAPFPKTKNAAEIYDFGQKKRNDLDSLPMPLVHDVKLPRTRFGLSLEEKERLRK</sequence>
<gene>
    <name evidence="1" type="ORF">AXG55_06680</name>
</gene>
<reference evidence="1 2" key="1">
    <citation type="submission" date="2016-10" db="EMBL/GenBank/DDBJ databases">
        <title>Silvanigrella aquatica sp. nov., isolated from a freshwater lake located in the Black Forest, Germany, description of Silvanigrellaceae fam. nov., Silvanigrellales ord. nov., reclassification of the order Bdellovibrionales in the class Oligoflexia, reclassification of the families Bacteriovoracaceae and Halobacteriovoraceae in the new order Bacteriovoracales ord. nov., and reclassification of the family Pseudobacteriovoracaceae in the order Oligoflexiales.</title>
        <authorList>
            <person name="Hahn M.W."/>
            <person name="Schmidt J."/>
            <person name="Koll U."/>
            <person name="Rohde M."/>
            <person name="Verbag S."/>
            <person name="Pitt A."/>
            <person name="Nakai R."/>
            <person name="Naganuma T."/>
            <person name="Lang E."/>
        </authorList>
    </citation>
    <scope>NUCLEOTIDE SEQUENCE [LARGE SCALE GENOMIC DNA]</scope>
    <source>
        <strain evidence="1 2">MWH-Nonnen-W8red</strain>
    </source>
</reference>
<name>A0A1L4D093_9BACT</name>
<protein>
    <submittedName>
        <fullName evidence="1">Uncharacterized protein</fullName>
    </submittedName>
</protein>
<dbReference type="AlphaFoldDB" id="A0A1L4D093"/>
<dbReference type="EMBL" id="CP017834">
    <property type="protein sequence ID" value="APJ03607.1"/>
    <property type="molecule type" value="Genomic_DNA"/>
</dbReference>
<accession>A0A1L4D093</accession>
<dbReference type="KEGG" id="saqi:AXG55_06680"/>
<dbReference type="RefSeq" id="WP_148697346.1">
    <property type="nucleotide sequence ID" value="NZ_CP017834.1"/>
</dbReference>
<evidence type="ECO:0000313" key="2">
    <source>
        <dbReference type="Proteomes" id="UP000184731"/>
    </source>
</evidence>
<dbReference type="OrthoDB" id="5295409at2"/>
<dbReference type="STRING" id="1915309.AXG55_06680"/>
<keyword evidence="2" id="KW-1185">Reference proteome</keyword>
<proteinExistence type="predicted"/>
<organism evidence="1 2">
    <name type="scientific">Silvanigrella aquatica</name>
    <dbReference type="NCBI Taxonomy" id="1915309"/>
    <lineage>
        <taxon>Bacteria</taxon>
        <taxon>Pseudomonadati</taxon>
        <taxon>Bdellovibrionota</taxon>
        <taxon>Oligoflexia</taxon>
        <taxon>Silvanigrellales</taxon>
        <taxon>Silvanigrellaceae</taxon>
        <taxon>Silvanigrella</taxon>
    </lineage>
</organism>
<dbReference type="Proteomes" id="UP000184731">
    <property type="component" value="Chromosome"/>
</dbReference>
<evidence type="ECO:0000313" key="1">
    <source>
        <dbReference type="EMBL" id="APJ03607.1"/>
    </source>
</evidence>